<dbReference type="EMBL" id="ML170156">
    <property type="protein sequence ID" value="TDL29041.1"/>
    <property type="molecule type" value="Genomic_DNA"/>
</dbReference>
<feature type="region of interest" description="Disordered" evidence="1">
    <location>
        <begin position="53"/>
        <end position="78"/>
    </location>
</feature>
<protein>
    <submittedName>
        <fullName evidence="2">Uncharacterized protein</fullName>
    </submittedName>
</protein>
<name>A0A4R5XDC7_9AGAM</name>
<feature type="compositionally biased region" description="Basic and acidic residues" evidence="1">
    <location>
        <begin position="96"/>
        <end position="109"/>
    </location>
</feature>
<evidence type="ECO:0000313" key="2">
    <source>
        <dbReference type="EMBL" id="TDL29041.1"/>
    </source>
</evidence>
<gene>
    <name evidence="2" type="ORF">BD410DRAFT_1543</name>
</gene>
<feature type="compositionally biased region" description="Polar residues" evidence="1">
    <location>
        <begin position="138"/>
        <end position="147"/>
    </location>
</feature>
<feature type="compositionally biased region" description="Basic and acidic residues" evidence="1">
    <location>
        <begin position="120"/>
        <end position="130"/>
    </location>
</feature>
<accession>A0A4R5XDC7</accession>
<evidence type="ECO:0000256" key="1">
    <source>
        <dbReference type="SAM" id="MobiDB-lite"/>
    </source>
</evidence>
<reference evidence="2 3" key="1">
    <citation type="submission" date="2018-06" db="EMBL/GenBank/DDBJ databases">
        <title>A transcriptomic atlas of mushroom development highlights an independent origin of complex multicellularity.</title>
        <authorList>
            <consortium name="DOE Joint Genome Institute"/>
            <person name="Krizsan K."/>
            <person name="Almasi E."/>
            <person name="Merenyi Z."/>
            <person name="Sahu N."/>
            <person name="Viragh M."/>
            <person name="Koszo T."/>
            <person name="Mondo S."/>
            <person name="Kiss B."/>
            <person name="Balint B."/>
            <person name="Kues U."/>
            <person name="Barry K."/>
            <person name="Hegedus J.C."/>
            <person name="Henrissat B."/>
            <person name="Johnson J."/>
            <person name="Lipzen A."/>
            <person name="Ohm R."/>
            <person name="Nagy I."/>
            <person name="Pangilinan J."/>
            <person name="Yan J."/>
            <person name="Xiong Y."/>
            <person name="Grigoriev I.V."/>
            <person name="Hibbett D.S."/>
            <person name="Nagy L.G."/>
        </authorList>
    </citation>
    <scope>NUCLEOTIDE SEQUENCE [LARGE SCALE GENOMIC DNA]</scope>
    <source>
        <strain evidence="2 3">SZMC22713</strain>
    </source>
</reference>
<keyword evidence="3" id="KW-1185">Reference proteome</keyword>
<evidence type="ECO:0000313" key="3">
    <source>
        <dbReference type="Proteomes" id="UP000294933"/>
    </source>
</evidence>
<feature type="region of interest" description="Disordered" evidence="1">
    <location>
        <begin position="96"/>
        <end position="156"/>
    </location>
</feature>
<organism evidence="2 3">
    <name type="scientific">Rickenella mellea</name>
    <dbReference type="NCBI Taxonomy" id="50990"/>
    <lineage>
        <taxon>Eukaryota</taxon>
        <taxon>Fungi</taxon>
        <taxon>Dikarya</taxon>
        <taxon>Basidiomycota</taxon>
        <taxon>Agaricomycotina</taxon>
        <taxon>Agaricomycetes</taxon>
        <taxon>Hymenochaetales</taxon>
        <taxon>Rickenellaceae</taxon>
        <taxon>Rickenella</taxon>
    </lineage>
</organism>
<feature type="compositionally biased region" description="Basic and acidic residues" evidence="1">
    <location>
        <begin position="53"/>
        <end position="62"/>
    </location>
</feature>
<dbReference type="VEuPathDB" id="FungiDB:BD410DRAFT_1543"/>
<proteinExistence type="predicted"/>
<sequence length="156" mass="17922">MNKTAPATLTKAMMLRCFVKASMEATLGQNAENVEAVFTAIRIIELFLEAKQSKRSDDELRQKMPPTFPPPSRFDGGQFSRCNQYTAKSQLMGKFFDERASTEDKREATRQNTSRRLSHRSYERMDERADSPMPARHISQSQYSYPHNGSARYLSE</sequence>
<dbReference type="AlphaFoldDB" id="A0A4R5XDC7"/>
<dbReference type="Proteomes" id="UP000294933">
    <property type="component" value="Unassembled WGS sequence"/>
</dbReference>